<dbReference type="InterPro" id="IPR029465">
    <property type="entry name" value="ATPgrasp_TupA"/>
</dbReference>
<accession>A0A9D2BR18</accession>
<gene>
    <name evidence="1" type="ORF">H9848_08705</name>
</gene>
<dbReference type="EMBL" id="DXEN01000065">
    <property type="protein sequence ID" value="HIX86666.1"/>
    <property type="molecule type" value="Genomic_DNA"/>
</dbReference>
<dbReference type="Pfam" id="PF14305">
    <property type="entry name" value="ATPgrasp_TupA"/>
    <property type="match status" value="1"/>
</dbReference>
<organism evidence="1 2">
    <name type="scientific">Candidatus Parabacteroides intestinigallinarum</name>
    <dbReference type="NCBI Taxonomy" id="2838722"/>
    <lineage>
        <taxon>Bacteria</taxon>
        <taxon>Pseudomonadati</taxon>
        <taxon>Bacteroidota</taxon>
        <taxon>Bacteroidia</taxon>
        <taxon>Bacteroidales</taxon>
        <taxon>Tannerellaceae</taxon>
        <taxon>Parabacteroides</taxon>
    </lineage>
</organism>
<protein>
    <submittedName>
        <fullName evidence="1">Carbonic anhydrase</fullName>
    </submittedName>
</protein>
<evidence type="ECO:0000313" key="2">
    <source>
        <dbReference type="Proteomes" id="UP000823847"/>
    </source>
</evidence>
<dbReference type="Proteomes" id="UP000823847">
    <property type="component" value="Unassembled WGS sequence"/>
</dbReference>
<comment type="caution">
    <text evidence="1">The sequence shown here is derived from an EMBL/GenBank/DDBJ whole genome shotgun (WGS) entry which is preliminary data.</text>
</comment>
<name>A0A9D2BR18_9BACT</name>
<dbReference type="AlphaFoldDB" id="A0A9D2BR18"/>
<reference evidence="1" key="2">
    <citation type="submission" date="2021-04" db="EMBL/GenBank/DDBJ databases">
        <authorList>
            <person name="Gilroy R."/>
        </authorList>
    </citation>
    <scope>NUCLEOTIDE SEQUENCE</scope>
    <source>
        <strain evidence="1">ChiHecec2B26-12326</strain>
    </source>
</reference>
<proteinExistence type="predicted"/>
<evidence type="ECO:0000313" key="1">
    <source>
        <dbReference type="EMBL" id="HIX86666.1"/>
    </source>
</evidence>
<reference evidence="1" key="1">
    <citation type="journal article" date="2021" name="PeerJ">
        <title>Extensive microbial diversity within the chicken gut microbiome revealed by metagenomics and culture.</title>
        <authorList>
            <person name="Gilroy R."/>
            <person name="Ravi A."/>
            <person name="Getino M."/>
            <person name="Pursley I."/>
            <person name="Horton D.L."/>
            <person name="Alikhan N.F."/>
            <person name="Baker D."/>
            <person name="Gharbi K."/>
            <person name="Hall N."/>
            <person name="Watson M."/>
            <person name="Adriaenssens E.M."/>
            <person name="Foster-Nyarko E."/>
            <person name="Jarju S."/>
            <person name="Secka A."/>
            <person name="Antonio M."/>
            <person name="Oren A."/>
            <person name="Chaudhuri R.R."/>
            <person name="La Ragione R."/>
            <person name="Hildebrand F."/>
            <person name="Pallen M.J."/>
        </authorList>
    </citation>
    <scope>NUCLEOTIDE SEQUENCE</scope>
    <source>
        <strain evidence="1">ChiHecec2B26-12326</strain>
    </source>
</reference>
<sequence>MNYKKIIKNRQLRFQILNWLRFVPDSLMLRWQYYIKTGRWPDFQHPRRFTEKLQLYKMRYRNPDMLRCTDKLEVRNFVAEKGYEKYLVPIIGVYDKVSDINFNSLPNQFVAKTTDGSGGNQVFICKNKNELLEEDFKKRMNKWLSAPKIKKSISREWAYENDFSRRIFIEELIGKEIPNCDLYDYKFFCFNGIISCIYGISDRKLGQSVQLGVYDSDFNKLDVYRNDERPQKVPLQKPSNFEEMKTLAESLSKGFPHVRIDLYNVAGKIYFGEMTFYDGSGYMTYTPDSFDFELGKHFTEY</sequence>
<dbReference type="SUPFAM" id="SSF56059">
    <property type="entry name" value="Glutathione synthetase ATP-binding domain-like"/>
    <property type="match status" value="1"/>
</dbReference>